<organism evidence="2 3">
    <name type="scientific">Diplodia intermedia</name>
    <dbReference type="NCBI Taxonomy" id="856260"/>
    <lineage>
        <taxon>Eukaryota</taxon>
        <taxon>Fungi</taxon>
        <taxon>Dikarya</taxon>
        <taxon>Ascomycota</taxon>
        <taxon>Pezizomycotina</taxon>
        <taxon>Dothideomycetes</taxon>
        <taxon>Dothideomycetes incertae sedis</taxon>
        <taxon>Botryosphaeriales</taxon>
        <taxon>Botryosphaeriaceae</taxon>
        <taxon>Diplodia</taxon>
    </lineage>
</organism>
<feature type="region of interest" description="Disordered" evidence="1">
    <location>
        <begin position="1"/>
        <end position="118"/>
    </location>
</feature>
<keyword evidence="3" id="KW-1185">Reference proteome</keyword>
<feature type="compositionally biased region" description="Acidic residues" evidence="1">
    <location>
        <begin position="181"/>
        <end position="190"/>
    </location>
</feature>
<comment type="caution">
    <text evidence="2">The sequence shown here is derived from an EMBL/GenBank/DDBJ whole genome shotgun (WGS) entry which is preliminary data.</text>
</comment>
<sequence>MKLRGLDKIDYRETRRNKERGALTAPKVGNSTAAGQRRTASGRVTRAVFATPKRCAGRPPKSPAKLSPGRPRKQRAEPTPVIPKKSSRRSTRREYQPASPIVKIVKQTPALAPEHGSDAEHHAVLMHKFFRAHGNEVANSPKKKQRKALGKLWRESPLNPKNARIQQESESANGAPRNGDDDRDLDEEAGEGSAGDDAKIDDEDDEHGTV</sequence>
<feature type="region of interest" description="Disordered" evidence="1">
    <location>
        <begin position="135"/>
        <end position="210"/>
    </location>
</feature>
<proteinExistence type="predicted"/>
<dbReference type="EMBL" id="JAKEKT020000051">
    <property type="protein sequence ID" value="KAL1640325.1"/>
    <property type="molecule type" value="Genomic_DNA"/>
</dbReference>
<feature type="compositionally biased region" description="Basic and acidic residues" evidence="1">
    <location>
        <begin position="1"/>
        <end position="21"/>
    </location>
</feature>
<feature type="compositionally biased region" description="Acidic residues" evidence="1">
    <location>
        <begin position="199"/>
        <end position="210"/>
    </location>
</feature>
<name>A0ABR3TL81_9PEZI</name>
<evidence type="ECO:0000313" key="2">
    <source>
        <dbReference type="EMBL" id="KAL1640325.1"/>
    </source>
</evidence>
<reference evidence="2 3" key="1">
    <citation type="journal article" date="2023" name="Plant Dis.">
        <title>First Report of Diplodia intermedia Causing Canker and Dieback Diseases on Apple Trees in Canada.</title>
        <authorList>
            <person name="Ellouze W."/>
            <person name="Ilyukhin E."/>
            <person name="Sulman M."/>
            <person name="Ali S."/>
        </authorList>
    </citation>
    <scope>NUCLEOTIDE SEQUENCE [LARGE SCALE GENOMIC DNA]</scope>
    <source>
        <strain evidence="2 3">M45-28</strain>
    </source>
</reference>
<dbReference type="Proteomes" id="UP001521184">
    <property type="component" value="Unassembled WGS sequence"/>
</dbReference>
<evidence type="ECO:0000313" key="3">
    <source>
        <dbReference type="Proteomes" id="UP001521184"/>
    </source>
</evidence>
<gene>
    <name evidence="2" type="ORF">SLS58_006998</name>
</gene>
<evidence type="ECO:0000256" key="1">
    <source>
        <dbReference type="SAM" id="MobiDB-lite"/>
    </source>
</evidence>
<protein>
    <submittedName>
        <fullName evidence="2">Uncharacterized protein</fullName>
    </submittedName>
</protein>
<accession>A0ABR3TL81</accession>